<dbReference type="InterPro" id="IPR031475">
    <property type="entry name" value="NBD_C"/>
</dbReference>
<dbReference type="Gene3D" id="3.40.50.10840">
    <property type="entry name" value="Putative sugar-binding, N-terminal domain"/>
    <property type="match status" value="1"/>
</dbReference>
<evidence type="ECO:0000256" key="2">
    <source>
        <dbReference type="ARBA" id="ARBA00022679"/>
    </source>
</evidence>
<proteinExistence type="inferred from homology"/>
<dbReference type="InterPro" id="IPR042213">
    <property type="entry name" value="NBD_C_sf"/>
</dbReference>
<dbReference type="Proteomes" id="UP001595851">
    <property type="component" value="Unassembled WGS sequence"/>
</dbReference>
<dbReference type="GO" id="GO:0016301">
    <property type="term" value="F:kinase activity"/>
    <property type="evidence" value="ECO:0007669"/>
    <property type="project" value="UniProtKB-KW"/>
</dbReference>
<evidence type="ECO:0000256" key="3">
    <source>
        <dbReference type="ARBA" id="ARBA00022741"/>
    </source>
</evidence>
<gene>
    <name evidence="9" type="ORF">ACFOY2_35620</name>
</gene>
<evidence type="ECO:0000259" key="7">
    <source>
        <dbReference type="Pfam" id="PF07005"/>
    </source>
</evidence>
<evidence type="ECO:0000256" key="6">
    <source>
        <dbReference type="ARBA" id="ARBA00023277"/>
    </source>
</evidence>
<evidence type="ECO:0000256" key="5">
    <source>
        <dbReference type="ARBA" id="ARBA00022840"/>
    </source>
</evidence>
<evidence type="ECO:0000259" key="8">
    <source>
        <dbReference type="Pfam" id="PF17042"/>
    </source>
</evidence>
<sequence length="413" mass="41870">MIYANMGIGSVFALADDLSGAAEVAAVLMSGGRSARIALSGPPYGSDPVLVADLDTRHHPRAGQIVGEAVRHADGRRVFIKIDSLLRGNVAATVAAIPAPVVLTPALPSAGRVVVGGVPYVDGRPLRETRAWASCPDACPATVAAALGGVPSLLVPLAVVRGGVEALALALAEAAGAGRVAVCDAETDADLDAIVSAADPGACLIGAGGLAAALGRSLDTAGPAAPDTPPLSDRPVLVVVGTAEPGAVEQVKVLVEHGARQVTLDAWPSSDPAFAQSGQEELARNARDAAARRIQDALTAGHLTVVTITPTSAGAESSTLTASLAETIRQALTLRGQTGDLDLVLTGGETARRVLDALDVRELTPVTQIHHGAVHSRTPQGTSVVTRPGSFGDRDSLLRIATHLRPDLVLMKG</sequence>
<accession>A0ABV8GIR9</accession>
<dbReference type="InterPro" id="IPR010737">
    <property type="entry name" value="4-carb_acid_sugar_kinase_N"/>
</dbReference>
<evidence type="ECO:0000313" key="10">
    <source>
        <dbReference type="Proteomes" id="UP001595851"/>
    </source>
</evidence>
<reference evidence="10" key="1">
    <citation type="journal article" date="2019" name="Int. J. Syst. Evol. Microbiol.">
        <title>The Global Catalogue of Microorganisms (GCM) 10K type strain sequencing project: providing services to taxonomists for standard genome sequencing and annotation.</title>
        <authorList>
            <consortium name="The Broad Institute Genomics Platform"/>
            <consortium name="The Broad Institute Genome Sequencing Center for Infectious Disease"/>
            <person name="Wu L."/>
            <person name="Ma J."/>
        </authorList>
    </citation>
    <scope>NUCLEOTIDE SEQUENCE [LARGE SCALE GENOMIC DNA]</scope>
    <source>
        <strain evidence="10">TBRC 1276</strain>
    </source>
</reference>
<keyword evidence="2" id="KW-0808">Transferase</keyword>
<evidence type="ECO:0000256" key="1">
    <source>
        <dbReference type="ARBA" id="ARBA00005715"/>
    </source>
</evidence>
<dbReference type="EMBL" id="JBHSBI010000022">
    <property type="protein sequence ID" value="MFC4012607.1"/>
    <property type="molecule type" value="Genomic_DNA"/>
</dbReference>
<keyword evidence="5" id="KW-0067">ATP-binding</keyword>
<keyword evidence="4 9" id="KW-0418">Kinase</keyword>
<organism evidence="9 10">
    <name type="scientific">Nonomuraea purpurea</name>
    <dbReference type="NCBI Taxonomy" id="1849276"/>
    <lineage>
        <taxon>Bacteria</taxon>
        <taxon>Bacillati</taxon>
        <taxon>Actinomycetota</taxon>
        <taxon>Actinomycetes</taxon>
        <taxon>Streptosporangiales</taxon>
        <taxon>Streptosporangiaceae</taxon>
        <taxon>Nonomuraea</taxon>
    </lineage>
</organism>
<feature type="domain" description="Four-carbon acid sugar kinase N-terminal" evidence="7">
    <location>
        <begin position="13"/>
        <end position="214"/>
    </location>
</feature>
<dbReference type="RefSeq" id="WP_379532507.1">
    <property type="nucleotide sequence ID" value="NZ_JBHSBI010000022.1"/>
</dbReference>
<evidence type="ECO:0000256" key="4">
    <source>
        <dbReference type="ARBA" id="ARBA00022777"/>
    </source>
</evidence>
<dbReference type="SUPFAM" id="SSF142764">
    <property type="entry name" value="YgbK-like"/>
    <property type="match status" value="1"/>
</dbReference>
<keyword evidence="10" id="KW-1185">Reference proteome</keyword>
<dbReference type="Gene3D" id="3.40.980.20">
    <property type="entry name" value="Four-carbon acid sugar kinase, nucleotide binding domain"/>
    <property type="match status" value="1"/>
</dbReference>
<dbReference type="Pfam" id="PF17042">
    <property type="entry name" value="NBD_C"/>
    <property type="match status" value="1"/>
</dbReference>
<dbReference type="InterPro" id="IPR037051">
    <property type="entry name" value="4-carb_acid_sugar_kinase_N_sf"/>
</dbReference>
<feature type="domain" description="Four-carbon acid sugar kinase nucleotide binding" evidence="8">
    <location>
        <begin position="237"/>
        <end position="397"/>
    </location>
</feature>
<keyword evidence="6" id="KW-0119">Carbohydrate metabolism</keyword>
<name>A0ABV8GIR9_9ACTN</name>
<keyword evidence="3" id="KW-0547">Nucleotide-binding</keyword>
<comment type="caution">
    <text evidence="9">The sequence shown here is derived from an EMBL/GenBank/DDBJ whole genome shotgun (WGS) entry which is preliminary data.</text>
</comment>
<dbReference type="Pfam" id="PF07005">
    <property type="entry name" value="SBD_N"/>
    <property type="match status" value="1"/>
</dbReference>
<comment type="similarity">
    <text evidence="1">Belongs to the four-carbon acid sugar kinase family.</text>
</comment>
<protein>
    <submittedName>
        <fullName evidence="9">Four-carbon acid sugar kinase family protein</fullName>
    </submittedName>
</protein>
<evidence type="ECO:0000313" key="9">
    <source>
        <dbReference type="EMBL" id="MFC4012607.1"/>
    </source>
</evidence>